<sequence>MKNPYLSALQWVQKPHWRFLLLLLLALPFLGQAQTLTVSPTTTPTSPDEYGSVAVGAVSNPAKQYTVTATDLVGTISVNLATAPSFEASVNGTDYSTNISLPATGGTFFVRFRPTTVGTTTVDPSNGRIIVTGTDAFFGNISRNIFVRGTGTPGTPTIDVTPDARIFTPTVVNTTSAPQAVAVTASSLTGPITVTAPNGYQVSNANVNGGAYATTLQLQQTDGGNVNTTVNIRFAPTQAIAYNNVSVTFASPGAATKSVAVSGTGTLPPPS</sequence>
<keyword evidence="2" id="KW-1185">Reference proteome</keyword>
<evidence type="ECO:0000313" key="1">
    <source>
        <dbReference type="EMBL" id="UOQ71663.1"/>
    </source>
</evidence>
<gene>
    <name evidence="1" type="ORF">MUN79_24130</name>
</gene>
<dbReference type="RefSeq" id="WP_244675067.1">
    <property type="nucleotide sequence ID" value="NZ_CP095046.1"/>
</dbReference>
<evidence type="ECO:0000313" key="2">
    <source>
        <dbReference type="Proteomes" id="UP000831796"/>
    </source>
</evidence>
<accession>A0A8T9Q9Q8</accession>
<protein>
    <submittedName>
        <fullName evidence="1">Uncharacterized protein</fullName>
    </submittedName>
</protein>
<dbReference type="AlphaFoldDB" id="A0A8T9Q9Q8"/>
<dbReference type="KEGG" id="hcu:MUN79_24130"/>
<dbReference type="EMBL" id="CP095046">
    <property type="protein sequence ID" value="UOQ71663.1"/>
    <property type="molecule type" value="Genomic_DNA"/>
</dbReference>
<proteinExistence type="predicted"/>
<reference evidence="1" key="1">
    <citation type="submission" date="2022-04" db="EMBL/GenBank/DDBJ databases">
        <title>Hymenobacter sp. isolated from the air.</title>
        <authorList>
            <person name="Won M."/>
            <person name="Lee C.-M."/>
            <person name="Woen H.-Y."/>
            <person name="Kwon S.-W."/>
        </authorList>
    </citation>
    <scope>NUCLEOTIDE SEQUENCE</scope>
    <source>
        <strain evidence="1">5116S-3</strain>
    </source>
</reference>
<name>A0A8T9Q9Q8_9BACT</name>
<dbReference type="Proteomes" id="UP000831796">
    <property type="component" value="Chromosome"/>
</dbReference>
<organism evidence="1 2">
    <name type="scientific">Hymenobacter cellulosilyticus</name>
    <dbReference type="NCBI Taxonomy" id="2932248"/>
    <lineage>
        <taxon>Bacteria</taxon>
        <taxon>Pseudomonadati</taxon>
        <taxon>Bacteroidota</taxon>
        <taxon>Cytophagia</taxon>
        <taxon>Cytophagales</taxon>
        <taxon>Hymenobacteraceae</taxon>
        <taxon>Hymenobacter</taxon>
    </lineage>
</organism>